<dbReference type="GO" id="GO:0008137">
    <property type="term" value="F:NADH dehydrogenase (ubiquinone) activity"/>
    <property type="evidence" value="ECO:0007669"/>
    <property type="project" value="InterPro"/>
</dbReference>
<dbReference type="eggNOG" id="arCOG01537">
    <property type="taxonomic scope" value="Archaea"/>
</dbReference>
<feature type="transmembrane region" description="Helical" evidence="7">
    <location>
        <begin position="343"/>
        <end position="363"/>
    </location>
</feature>
<dbReference type="GO" id="GO:0016491">
    <property type="term" value="F:oxidoreductase activity"/>
    <property type="evidence" value="ECO:0007669"/>
    <property type="project" value="UniProtKB-KW"/>
</dbReference>
<evidence type="ECO:0000256" key="6">
    <source>
        <dbReference type="ARBA" id="ARBA00023136"/>
    </source>
</evidence>
<gene>
    <name evidence="9" type="ordered locus">Desmu_0058</name>
</gene>
<name>E8RAG7_DESM0</name>
<evidence type="ECO:0000256" key="7">
    <source>
        <dbReference type="SAM" id="Phobius"/>
    </source>
</evidence>
<dbReference type="GO" id="GO:0005886">
    <property type="term" value="C:plasma membrane"/>
    <property type="evidence" value="ECO:0007669"/>
    <property type="project" value="UniProtKB-SubCell"/>
</dbReference>
<keyword evidence="4 7" id="KW-1133">Transmembrane helix</keyword>
<sequence precursor="true">MNTLHITAMSLAYLLVLSGSLLSDRASRLSKVLRVTGFTMPLLDALINQQGALGFQEYFVVLASLASIAITLHSEGYYRILTGKVSYQQTLLNTTLIAVLTVFNARILGEFVTGLLVLDVLLMLVIMMDKGAENYKVAIYYIVLSAVPADVAVLSLWALIAQYMGLDASLTASPAELAAVKIPLSPLPALLILVGFATKLGLFPIHMWLPIVHPEAPKHGSAILSGLVIKIGLFGLLLTSSLFTYSSELHYVTLAQGAITALYGGFAATIQRDVRRLLAYSSLSHAGVMAVTYSLSEIYGSGLLLQLLYFYVIYHGLAKAHAFMNAALMDQLANTFDVYKLGYLGQLHPALIVPAFNIFMNFAGIPPSYGFTMKLVLLASLVMLVSSYGVIPLLAGIAIAVVAVFSIIYSVKIMGCYVGGYRKVLKPPVEVTREELLSEYYATSVTLVFPLIYIAISLSSGYMPLQLLVPLAVVEAITLPVFITVLLSKPLSRIHEPKYWLSGVEQ</sequence>
<feature type="transmembrane region" description="Helical" evidence="7">
    <location>
        <begin position="375"/>
        <end position="391"/>
    </location>
</feature>
<evidence type="ECO:0000313" key="10">
    <source>
        <dbReference type="Proteomes" id="UP000001068"/>
    </source>
</evidence>
<keyword evidence="6 7" id="KW-0472">Membrane</keyword>
<organism evidence="9 10">
    <name type="scientific">Desulfurococcus mucosus (strain ATCC 35584 / DSM 2162 / JCM 9187 / O7/1)</name>
    <dbReference type="NCBI Taxonomy" id="765177"/>
    <lineage>
        <taxon>Archaea</taxon>
        <taxon>Thermoproteota</taxon>
        <taxon>Thermoprotei</taxon>
        <taxon>Desulfurococcales</taxon>
        <taxon>Desulfurococcaceae</taxon>
        <taxon>Desulfurococcus</taxon>
    </lineage>
</organism>
<dbReference type="AlphaFoldDB" id="E8RAG7"/>
<dbReference type="PANTHER" id="PTHR42682">
    <property type="entry name" value="HYDROGENASE-4 COMPONENT F"/>
    <property type="match status" value="1"/>
</dbReference>
<feature type="transmembrane region" description="Helical" evidence="7">
    <location>
        <begin position="440"/>
        <end position="462"/>
    </location>
</feature>
<reference evidence="9 10" key="2">
    <citation type="journal article" date="2011" name="Stand. Genomic Sci.">
        <title>Complete genome sequence of Desulfurococcus mucosus type strain (O7/1).</title>
        <authorList>
            <person name="Wirth R."/>
            <person name="Chertkov O."/>
            <person name="Held B."/>
            <person name="Lapidus A."/>
            <person name="Nolan M."/>
            <person name="Lucas S."/>
            <person name="Hammon N."/>
            <person name="Deshpande S."/>
            <person name="Cheng J.F."/>
            <person name="Tapia R."/>
            <person name="Han C."/>
            <person name="Goodwin L."/>
            <person name="Pitluck S."/>
            <person name="Liolios K."/>
            <person name="Ioanna P."/>
            <person name="Ivanova N."/>
            <person name="Mavromatis K."/>
            <person name="Mikhailova N."/>
            <person name="Pati A."/>
            <person name="Chen A."/>
            <person name="Palaniappan K."/>
            <person name="Land M."/>
            <person name="Hauser L."/>
            <person name="Chang Y.J."/>
            <person name="Jeffries C.D."/>
            <person name="Bilek Y."/>
            <person name="Hader T."/>
            <person name="Rohde M."/>
            <person name="Spring S."/>
            <person name="Sikorski J."/>
            <person name="Goker M."/>
            <person name="Woyke T."/>
            <person name="Bristow J."/>
            <person name="Eisen J.A."/>
            <person name="Markowitz V."/>
            <person name="Hugenholtz P."/>
            <person name="Kyrpides N.C."/>
            <person name="Klenk H.P."/>
        </authorList>
    </citation>
    <scope>NUCLEOTIDE SEQUENCE [LARGE SCALE GENOMIC DNA]</scope>
    <source>
        <strain evidence="10">ATCC 35584 / DSM 2162 / JCM 9187 / O7/1</strain>
    </source>
</reference>
<feature type="domain" description="NADH:quinone oxidoreductase/Mrp antiporter transmembrane" evidence="8">
    <location>
        <begin position="120"/>
        <end position="384"/>
    </location>
</feature>
<evidence type="ECO:0000313" key="9">
    <source>
        <dbReference type="EMBL" id="ADV64377.1"/>
    </source>
</evidence>
<keyword evidence="2" id="KW-1003">Cell membrane</keyword>
<dbReference type="Pfam" id="PF00361">
    <property type="entry name" value="Proton_antipo_M"/>
    <property type="match status" value="1"/>
</dbReference>
<comment type="subcellular location">
    <subcellularLocation>
        <location evidence="1">Cell membrane</location>
        <topology evidence="1">Multi-pass membrane protein</topology>
    </subcellularLocation>
</comment>
<dbReference type="KEGG" id="dmu:Desmu_0058"/>
<feature type="transmembrane region" description="Helical" evidence="7">
    <location>
        <begin position="397"/>
        <end position="419"/>
    </location>
</feature>
<dbReference type="GeneID" id="10152739"/>
<keyword evidence="9" id="KW-0830">Ubiquinone</keyword>
<evidence type="ECO:0000256" key="3">
    <source>
        <dbReference type="ARBA" id="ARBA00022692"/>
    </source>
</evidence>
<dbReference type="RefSeq" id="WP_013561599.1">
    <property type="nucleotide sequence ID" value="NC_014961.1"/>
</dbReference>
<dbReference type="Proteomes" id="UP000001068">
    <property type="component" value="Chromosome"/>
</dbReference>
<protein>
    <submittedName>
        <fullName evidence="9">NADH/Ubiquinone/plastoquinone (Complex I)</fullName>
    </submittedName>
</protein>
<evidence type="ECO:0000256" key="2">
    <source>
        <dbReference type="ARBA" id="ARBA00022475"/>
    </source>
</evidence>
<dbReference type="InterPro" id="IPR052175">
    <property type="entry name" value="ComplexI-like_HydComp"/>
</dbReference>
<feature type="transmembrane region" description="Helical" evidence="7">
    <location>
        <begin position="291"/>
        <end position="314"/>
    </location>
</feature>
<feature type="transmembrane region" description="Helical" evidence="7">
    <location>
        <begin position="221"/>
        <end position="243"/>
    </location>
</feature>
<feature type="transmembrane region" description="Helical" evidence="7">
    <location>
        <begin position="468"/>
        <end position="488"/>
    </location>
</feature>
<dbReference type="InterPro" id="IPR001750">
    <property type="entry name" value="ND/Mrp_TM"/>
</dbReference>
<keyword evidence="10" id="KW-1185">Reference proteome</keyword>
<dbReference type="EMBL" id="CP002363">
    <property type="protein sequence ID" value="ADV64377.1"/>
    <property type="molecule type" value="Genomic_DNA"/>
</dbReference>
<feature type="transmembrane region" description="Helical" evidence="7">
    <location>
        <begin position="187"/>
        <end position="209"/>
    </location>
</feature>
<keyword evidence="5" id="KW-0560">Oxidoreductase</keyword>
<dbReference type="InterPro" id="IPR003918">
    <property type="entry name" value="NADH_UbQ_OxRdtase"/>
</dbReference>
<feature type="transmembrane region" description="Helical" evidence="7">
    <location>
        <begin position="249"/>
        <end position="270"/>
    </location>
</feature>
<feature type="transmembrane region" description="Helical" evidence="7">
    <location>
        <begin position="58"/>
        <end position="78"/>
    </location>
</feature>
<dbReference type="HOGENOM" id="CLU_540378_0_0_2"/>
<accession>E8RAG7</accession>
<dbReference type="PRINTS" id="PR01437">
    <property type="entry name" value="NUOXDRDTASE4"/>
</dbReference>
<evidence type="ECO:0000259" key="8">
    <source>
        <dbReference type="Pfam" id="PF00361"/>
    </source>
</evidence>
<evidence type="ECO:0000256" key="1">
    <source>
        <dbReference type="ARBA" id="ARBA00004651"/>
    </source>
</evidence>
<feature type="transmembrane region" description="Helical" evidence="7">
    <location>
        <begin position="139"/>
        <end position="160"/>
    </location>
</feature>
<evidence type="ECO:0000256" key="5">
    <source>
        <dbReference type="ARBA" id="ARBA00023002"/>
    </source>
</evidence>
<dbReference type="PANTHER" id="PTHR42682:SF3">
    <property type="entry name" value="FORMATE HYDROGENLYASE SUBUNIT 3-RELATED"/>
    <property type="match status" value="1"/>
</dbReference>
<dbReference type="GO" id="GO:0042773">
    <property type="term" value="P:ATP synthesis coupled electron transport"/>
    <property type="evidence" value="ECO:0007669"/>
    <property type="project" value="InterPro"/>
</dbReference>
<evidence type="ECO:0000256" key="4">
    <source>
        <dbReference type="ARBA" id="ARBA00022989"/>
    </source>
</evidence>
<proteinExistence type="predicted"/>
<dbReference type="STRING" id="765177.Desmu_0058"/>
<keyword evidence="3 7" id="KW-0812">Transmembrane</keyword>
<reference evidence="10" key="1">
    <citation type="submission" date="2010-11" db="EMBL/GenBank/DDBJ databases">
        <title>The complete genome of Desulfurococcus mucosus DSM 2162.</title>
        <authorList>
            <consortium name="US DOE Joint Genome Institute (JGI-PGF)"/>
            <person name="Lucas S."/>
            <person name="Copeland A."/>
            <person name="Lapidus A."/>
            <person name="Bruce D."/>
            <person name="Goodwin L."/>
            <person name="Pitluck S."/>
            <person name="Kyrpides N."/>
            <person name="Mavromatis K."/>
            <person name="Pagani I."/>
            <person name="Ivanova N."/>
            <person name="Ovchinnikova G."/>
            <person name="Chertkov O."/>
            <person name="Held B."/>
            <person name="Brettin T."/>
            <person name="Detter J.C."/>
            <person name="Tapia R."/>
            <person name="Han C."/>
            <person name="Land M."/>
            <person name="Hauser L."/>
            <person name="Markowitz V."/>
            <person name="Cheng J.-F."/>
            <person name="Hugenholtz P."/>
            <person name="Woyke T."/>
            <person name="Wu D."/>
            <person name="Wirth R."/>
            <person name="Bilek Y."/>
            <person name="Hader T."/>
            <person name="Klenk H.-P."/>
            <person name="Eisen J.A."/>
        </authorList>
    </citation>
    <scope>NUCLEOTIDE SEQUENCE [LARGE SCALE GENOMIC DNA]</scope>
    <source>
        <strain evidence="10">ATCC 35584 / DSM 2162 / JCM 9187 / O7/1</strain>
    </source>
</reference>